<dbReference type="HOGENOM" id="CLU_2473537_0_0_1"/>
<accession>U5CY99</accession>
<dbReference type="Proteomes" id="UP000017836">
    <property type="component" value="Unassembled WGS sequence"/>
</dbReference>
<dbReference type="AlphaFoldDB" id="U5CY99"/>
<feature type="domain" description="DM2" evidence="1">
    <location>
        <begin position="1"/>
        <end position="105"/>
    </location>
</feature>
<name>U5CY99_AMBTC</name>
<dbReference type="OMA" id="WKEDEEL"/>
<dbReference type="eggNOG" id="ENOG502QPIX">
    <property type="taxonomic scope" value="Eukaryota"/>
</dbReference>
<dbReference type="Gramene" id="ERN18321">
    <property type="protein sequence ID" value="ERN18321"/>
    <property type="gene ID" value="AMTR_s00055p00185620"/>
</dbReference>
<evidence type="ECO:0000259" key="1">
    <source>
        <dbReference type="Pfam" id="PF26055"/>
    </source>
</evidence>
<dbReference type="PANTHER" id="PTHR46235:SF3">
    <property type="entry name" value="PHD FINGER-CONTAINING PROTEIN DDB_G0268158"/>
    <property type="match status" value="1"/>
</dbReference>
<sequence>MSVSLKDLPKGDRLIMGLNPPFGVNAALANKFIEKALEFKPKLVVLIVPKETQWLDAKKDVYDLWQDIDRFRGHSFDLPGSVDDEDNQLRQWNNPPPPLYFWSRSH</sequence>
<keyword evidence="3" id="KW-1185">Reference proteome</keyword>
<gene>
    <name evidence="2" type="ORF">AMTR_s00055p00185620</name>
</gene>
<organism evidence="2 3">
    <name type="scientific">Amborella trichopoda</name>
    <dbReference type="NCBI Taxonomy" id="13333"/>
    <lineage>
        <taxon>Eukaryota</taxon>
        <taxon>Viridiplantae</taxon>
        <taxon>Streptophyta</taxon>
        <taxon>Embryophyta</taxon>
        <taxon>Tracheophyta</taxon>
        <taxon>Spermatophyta</taxon>
        <taxon>Magnoliopsida</taxon>
        <taxon>Amborellales</taxon>
        <taxon>Amborellaceae</taxon>
        <taxon>Amborella</taxon>
    </lineage>
</organism>
<protein>
    <recommendedName>
        <fullName evidence="1">DM2 domain-containing protein</fullName>
    </recommendedName>
</protein>
<proteinExistence type="predicted"/>
<dbReference type="STRING" id="13333.U5CY99"/>
<dbReference type="PANTHER" id="PTHR46235">
    <property type="entry name" value="PHD FINGER-CONTAINING PROTEIN DDB_G0268158"/>
    <property type="match status" value="1"/>
</dbReference>
<dbReference type="Pfam" id="PF26055">
    <property type="entry name" value="Mtase_EDM2"/>
    <property type="match status" value="1"/>
</dbReference>
<reference evidence="3" key="1">
    <citation type="journal article" date="2013" name="Science">
        <title>The Amborella genome and the evolution of flowering plants.</title>
        <authorList>
            <consortium name="Amborella Genome Project"/>
        </authorList>
    </citation>
    <scope>NUCLEOTIDE SEQUENCE [LARGE SCALE GENOMIC DNA]</scope>
</reference>
<evidence type="ECO:0000313" key="2">
    <source>
        <dbReference type="EMBL" id="ERN18321.1"/>
    </source>
</evidence>
<evidence type="ECO:0000313" key="3">
    <source>
        <dbReference type="Proteomes" id="UP000017836"/>
    </source>
</evidence>
<dbReference type="EMBL" id="KI392237">
    <property type="protein sequence ID" value="ERN18321.1"/>
    <property type="molecule type" value="Genomic_DNA"/>
</dbReference>
<dbReference type="InterPro" id="IPR058939">
    <property type="entry name" value="Mtase_EDM2"/>
</dbReference>